<feature type="compositionally biased region" description="Polar residues" evidence="1">
    <location>
        <begin position="40"/>
        <end position="53"/>
    </location>
</feature>
<dbReference type="AlphaFoldDB" id="A0AAE1BDA5"/>
<keyword evidence="3" id="KW-1185">Reference proteome</keyword>
<name>A0AAE1BDA5_9GAST</name>
<dbReference type="EMBL" id="JAWDGP010000067">
    <property type="protein sequence ID" value="KAK3804018.1"/>
    <property type="molecule type" value="Genomic_DNA"/>
</dbReference>
<organism evidence="2 3">
    <name type="scientific">Elysia crispata</name>
    <name type="common">lettuce slug</name>
    <dbReference type="NCBI Taxonomy" id="231223"/>
    <lineage>
        <taxon>Eukaryota</taxon>
        <taxon>Metazoa</taxon>
        <taxon>Spiralia</taxon>
        <taxon>Lophotrochozoa</taxon>
        <taxon>Mollusca</taxon>
        <taxon>Gastropoda</taxon>
        <taxon>Heterobranchia</taxon>
        <taxon>Euthyneura</taxon>
        <taxon>Panpulmonata</taxon>
        <taxon>Sacoglossa</taxon>
        <taxon>Placobranchoidea</taxon>
        <taxon>Plakobranchidae</taxon>
        <taxon>Elysia</taxon>
    </lineage>
</organism>
<evidence type="ECO:0000313" key="2">
    <source>
        <dbReference type="EMBL" id="KAK3804018.1"/>
    </source>
</evidence>
<reference evidence="2" key="1">
    <citation type="journal article" date="2023" name="G3 (Bethesda)">
        <title>A reference genome for the long-term kleptoplast-retaining sea slug Elysia crispata morphotype clarki.</title>
        <authorList>
            <person name="Eastman K.E."/>
            <person name="Pendleton A.L."/>
            <person name="Shaikh M.A."/>
            <person name="Suttiyut T."/>
            <person name="Ogas R."/>
            <person name="Tomko P."/>
            <person name="Gavelis G."/>
            <person name="Widhalm J.R."/>
            <person name="Wisecaver J.H."/>
        </authorList>
    </citation>
    <scope>NUCLEOTIDE SEQUENCE</scope>
    <source>
        <strain evidence="2">ECLA1</strain>
    </source>
</reference>
<comment type="caution">
    <text evidence="2">The sequence shown here is derived from an EMBL/GenBank/DDBJ whole genome shotgun (WGS) entry which is preliminary data.</text>
</comment>
<accession>A0AAE1BDA5</accession>
<sequence length="85" mass="9118">MTLVTNLSTGTIDRLELAEGQSCKSTRFVLDLHPPADYGSASTRGRPSSSNAPHSEKAGFSTLIDLDFPKKLNPKLPGLSRQTCS</sequence>
<dbReference type="Proteomes" id="UP001283361">
    <property type="component" value="Unassembled WGS sequence"/>
</dbReference>
<evidence type="ECO:0000313" key="3">
    <source>
        <dbReference type="Proteomes" id="UP001283361"/>
    </source>
</evidence>
<proteinExistence type="predicted"/>
<protein>
    <submittedName>
        <fullName evidence="2">Uncharacterized protein</fullName>
    </submittedName>
</protein>
<feature type="region of interest" description="Disordered" evidence="1">
    <location>
        <begin position="35"/>
        <end position="56"/>
    </location>
</feature>
<gene>
    <name evidence="2" type="ORF">RRG08_066254</name>
</gene>
<evidence type="ECO:0000256" key="1">
    <source>
        <dbReference type="SAM" id="MobiDB-lite"/>
    </source>
</evidence>